<protein>
    <submittedName>
        <fullName evidence="1">Anaerobic dimethyl sulfoxide reductase maturation protein (Twin-arginine leader-binding protein)</fullName>
    </submittedName>
</protein>
<sequence>MTHFSQQDIFSVAARVLGALFYYAPESAEAAPLVAVLTSDAGKLSGLYQKRH</sequence>
<dbReference type="Proteomes" id="UP000254088">
    <property type="component" value="Unassembled WGS sequence"/>
</dbReference>
<organism evidence="1 2">
    <name type="scientific">Escherichia coli</name>
    <dbReference type="NCBI Taxonomy" id="562"/>
    <lineage>
        <taxon>Bacteria</taxon>
        <taxon>Pseudomonadati</taxon>
        <taxon>Pseudomonadota</taxon>
        <taxon>Gammaproteobacteria</taxon>
        <taxon>Enterobacterales</taxon>
        <taxon>Enterobacteriaceae</taxon>
        <taxon>Escherichia</taxon>
    </lineage>
</organism>
<name>A0A377CIL6_ECOLX</name>
<accession>A0A377CIL6</accession>
<dbReference type="AlphaFoldDB" id="A0A377CIL6"/>
<evidence type="ECO:0000313" key="2">
    <source>
        <dbReference type="Proteomes" id="UP000254088"/>
    </source>
</evidence>
<dbReference type="EMBL" id="UGEX01000001">
    <property type="protein sequence ID" value="STL94437.1"/>
    <property type="molecule type" value="Genomic_DNA"/>
</dbReference>
<proteinExistence type="predicted"/>
<reference evidence="1 2" key="1">
    <citation type="submission" date="2018-06" db="EMBL/GenBank/DDBJ databases">
        <authorList>
            <consortium name="Pathogen Informatics"/>
            <person name="Doyle S."/>
        </authorList>
    </citation>
    <scope>NUCLEOTIDE SEQUENCE [LARGE SCALE GENOMIC DNA]</scope>
    <source>
        <strain evidence="1 2">NCTC10429</strain>
    </source>
</reference>
<evidence type="ECO:0000313" key="1">
    <source>
        <dbReference type="EMBL" id="STL94437.1"/>
    </source>
</evidence>
<gene>
    <name evidence="1" type="primary">dmsD_2</name>
    <name evidence="1" type="ORF">NCTC10429_03654</name>
</gene>